<dbReference type="GO" id="GO:0003677">
    <property type="term" value="F:DNA binding"/>
    <property type="evidence" value="ECO:0007669"/>
    <property type="project" value="UniProtKB-KW"/>
</dbReference>
<feature type="domain" description="TF-B3" evidence="6">
    <location>
        <begin position="7"/>
        <end position="102"/>
    </location>
</feature>
<protein>
    <recommendedName>
        <fullName evidence="6">TF-B3 domain-containing protein</fullName>
    </recommendedName>
</protein>
<dbReference type="PROSITE" id="PS50863">
    <property type="entry name" value="B3"/>
    <property type="match status" value="2"/>
</dbReference>
<dbReference type="PANTHER" id="PTHR31920:SF132">
    <property type="entry name" value="TF-B3 DOMAIN-CONTAINING PROTEIN"/>
    <property type="match status" value="1"/>
</dbReference>
<comment type="subcellular location">
    <subcellularLocation>
        <location evidence="1">Nucleus</location>
    </subcellularLocation>
</comment>
<keyword evidence="2" id="KW-0805">Transcription regulation</keyword>
<evidence type="ECO:0000259" key="6">
    <source>
        <dbReference type="PROSITE" id="PS50863"/>
    </source>
</evidence>
<dbReference type="InterPro" id="IPR050655">
    <property type="entry name" value="Plant_B3_domain"/>
</dbReference>
<dbReference type="AlphaFoldDB" id="A0ABD3E4H7"/>
<dbReference type="PANTHER" id="PTHR31920">
    <property type="entry name" value="B3 DOMAIN-CONTAINING"/>
    <property type="match status" value="1"/>
</dbReference>
<sequence length="240" mass="27727">MSSNIYKDASFFKLMSNLSSKLQIPTEFVKKYGEIIPEKALLIINDDSVRCWKVKIKAKDDRLYFTNGWLEFAKDNGLSESDFVTFALENGSTVRVTIYGNNGVKKPASSLPRRQGDLFISDREFIPDSDDGESDDDDVVEIKSFTKVVDKIHFKYCLNIPMKFAKQTGIIALRSINLRNERGKEWWVKVSTRENDGRVGFMTEDWREFWEDNKLSMGSKLTFTFDPRDRGTLLVDIKRT</sequence>
<feature type="domain" description="TF-B3" evidence="6">
    <location>
        <begin position="143"/>
        <end position="240"/>
    </location>
</feature>
<evidence type="ECO:0000256" key="4">
    <source>
        <dbReference type="ARBA" id="ARBA00023163"/>
    </source>
</evidence>
<gene>
    <name evidence="7" type="ORF">CASFOL_005798</name>
</gene>
<evidence type="ECO:0000313" key="8">
    <source>
        <dbReference type="Proteomes" id="UP001632038"/>
    </source>
</evidence>
<keyword evidence="3" id="KW-0238">DNA-binding</keyword>
<dbReference type="Proteomes" id="UP001632038">
    <property type="component" value="Unassembled WGS sequence"/>
</dbReference>
<evidence type="ECO:0000256" key="3">
    <source>
        <dbReference type="ARBA" id="ARBA00023125"/>
    </source>
</evidence>
<keyword evidence="5" id="KW-0539">Nucleus</keyword>
<dbReference type="GO" id="GO:0005634">
    <property type="term" value="C:nucleus"/>
    <property type="evidence" value="ECO:0007669"/>
    <property type="project" value="UniProtKB-SubCell"/>
</dbReference>
<evidence type="ECO:0000256" key="5">
    <source>
        <dbReference type="ARBA" id="ARBA00023242"/>
    </source>
</evidence>
<evidence type="ECO:0000256" key="1">
    <source>
        <dbReference type="ARBA" id="ARBA00004123"/>
    </source>
</evidence>
<keyword evidence="8" id="KW-1185">Reference proteome</keyword>
<dbReference type="Gene3D" id="2.40.330.10">
    <property type="entry name" value="DNA-binding pseudobarrel domain"/>
    <property type="match status" value="2"/>
</dbReference>
<proteinExistence type="predicted"/>
<comment type="caution">
    <text evidence="7">The sequence shown here is derived from an EMBL/GenBank/DDBJ whole genome shotgun (WGS) entry which is preliminary data.</text>
</comment>
<keyword evidence="4" id="KW-0804">Transcription</keyword>
<dbReference type="InterPro" id="IPR015300">
    <property type="entry name" value="DNA-bd_pseudobarrel_sf"/>
</dbReference>
<dbReference type="EMBL" id="JAVIJP010000007">
    <property type="protein sequence ID" value="KAL3649395.1"/>
    <property type="molecule type" value="Genomic_DNA"/>
</dbReference>
<evidence type="ECO:0000256" key="2">
    <source>
        <dbReference type="ARBA" id="ARBA00023015"/>
    </source>
</evidence>
<name>A0ABD3E4H7_9LAMI</name>
<dbReference type="InterPro" id="IPR003340">
    <property type="entry name" value="B3_DNA-bd"/>
</dbReference>
<dbReference type="SUPFAM" id="SSF101936">
    <property type="entry name" value="DNA-binding pseudobarrel domain"/>
    <property type="match status" value="2"/>
</dbReference>
<evidence type="ECO:0000313" key="7">
    <source>
        <dbReference type="EMBL" id="KAL3649395.1"/>
    </source>
</evidence>
<dbReference type="Pfam" id="PF02362">
    <property type="entry name" value="B3"/>
    <property type="match status" value="2"/>
</dbReference>
<dbReference type="SMART" id="SM01019">
    <property type="entry name" value="B3"/>
    <property type="match status" value="2"/>
</dbReference>
<accession>A0ABD3E4H7</accession>
<reference evidence="8" key="1">
    <citation type="journal article" date="2024" name="IScience">
        <title>Strigolactones Initiate the Formation of Haustorium-like Structures in Castilleja.</title>
        <authorList>
            <person name="Buerger M."/>
            <person name="Peterson D."/>
            <person name="Chory J."/>
        </authorList>
    </citation>
    <scope>NUCLEOTIDE SEQUENCE [LARGE SCALE GENOMIC DNA]</scope>
</reference>
<dbReference type="CDD" id="cd10017">
    <property type="entry name" value="B3_DNA"/>
    <property type="match status" value="2"/>
</dbReference>
<organism evidence="7 8">
    <name type="scientific">Castilleja foliolosa</name>
    <dbReference type="NCBI Taxonomy" id="1961234"/>
    <lineage>
        <taxon>Eukaryota</taxon>
        <taxon>Viridiplantae</taxon>
        <taxon>Streptophyta</taxon>
        <taxon>Embryophyta</taxon>
        <taxon>Tracheophyta</taxon>
        <taxon>Spermatophyta</taxon>
        <taxon>Magnoliopsida</taxon>
        <taxon>eudicotyledons</taxon>
        <taxon>Gunneridae</taxon>
        <taxon>Pentapetalae</taxon>
        <taxon>asterids</taxon>
        <taxon>lamiids</taxon>
        <taxon>Lamiales</taxon>
        <taxon>Orobanchaceae</taxon>
        <taxon>Pedicularideae</taxon>
        <taxon>Castillejinae</taxon>
        <taxon>Castilleja</taxon>
    </lineage>
</organism>